<organism evidence="1 2">
    <name type="scientific">Asbolus verrucosus</name>
    <name type="common">Desert ironclad beetle</name>
    <dbReference type="NCBI Taxonomy" id="1661398"/>
    <lineage>
        <taxon>Eukaryota</taxon>
        <taxon>Metazoa</taxon>
        <taxon>Ecdysozoa</taxon>
        <taxon>Arthropoda</taxon>
        <taxon>Hexapoda</taxon>
        <taxon>Insecta</taxon>
        <taxon>Pterygota</taxon>
        <taxon>Neoptera</taxon>
        <taxon>Endopterygota</taxon>
        <taxon>Coleoptera</taxon>
        <taxon>Polyphaga</taxon>
        <taxon>Cucujiformia</taxon>
        <taxon>Tenebrionidae</taxon>
        <taxon>Pimeliinae</taxon>
        <taxon>Asbolus</taxon>
    </lineage>
</organism>
<protein>
    <submittedName>
        <fullName evidence="1">Uncharacterized protein</fullName>
    </submittedName>
</protein>
<gene>
    <name evidence="1" type="ORF">BDFB_003415</name>
</gene>
<sequence>MNQLSVEIQSYLIPQDPVTSLPVISFCGLILKNSIFQQRLNNLNELLERIVTKIDKLNKNPQMLANIVSTATVRIVQKGLEVSGEHFDYLL</sequence>
<accession>A0A482W5V7</accession>
<dbReference type="EMBL" id="QDEB01025508">
    <property type="protein sequence ID" value="RZC40511.1"/>
    <property type="molecule type" value="Genomic_DNA"/>
</dbReference>
<reference evidence="1 2" key="1">
    <citation type="submission" date="2017-03" db="EMBL/GenBank/DDBJ databases">
        <title>Genome of the blue death feigning beetle - Asbolus verrucosus.</title>
        <authorList>
            <person name="Rider S.D."/>
        </authorList>
    </citation>
    <scope>NUCLEOTIDE SEQUENCE [LARGE SCALE GENOMIC DNA]</scope>
    <source>
        <strain evidence="1">Butters</strain>
        <tissue evidence="1">Head and leg muscle</tissue>
    </source>
</reference>
<dbReference type="Proteomes" id="UP000292052">
    <property type="component" value="Unassembled WGS sequence"/>
</dbReference>
<dbReference type="AlphaFoldDB" id="A0A482W5V7"/>
<evidence type="ECO:0000313" key="2">
    <source>
        <dbReference type="Proteomes" id="UP000292052"/>
    </source>
</evidence>
<proteinExistence type="predicted"/>
<name>A0A482W5V7_ASBVE</name>
<keyword evidence="2" id="KW-1185">Reference proteome</keyword>
<evidence type="ECO:0000313" key="1">
    <source>
        <dbReference type="EMBL" id="RZC40511.1"/>
    </source>
</evidence>
<comment type="caution">
    <text evidence="1">The sequence shown here is derived from an EMBL/GenBank/DDBJ whole genome shotgun (WGS) entry which is preliminary data.</text>
</comment>